<sequence length="205" mass="22107">MIKSIRNELAGVLLTFCVGILAGTFNLLDYDTDDTLTGEMKSRAEVSGLVAGAVVAAPSGIGVALSVANTNVNSLVGVAISAALLPPIVNSALLLVYGLYRTNVNDEKDNEYYVGSLISIGLFLMNWILIFVFSMITFHVKGLKGKELVQSKWSDASFHNHEAFNLAGNMQVPLLEGKENPDTKQRMPASEMGPRTPGEKRMINC</sequence>
<keyword evidence="2" id="KW-1133">Transmembrane helix</keyword>
<evidence type="ECO:0000313" key="3">
    <source>
        <dbReference type="EMBL" id="CAD9770036.1"/>
    </source>
</evidence>
<proteinExistence type="predicted"/>
<dbReference type="EMBL" id="HBHP01022536">
    <property type="protein sequence ID" value="CAD9770036.1"/>
    <property type="molecule type" value="Transcribed_RNA"/>
</dbReference>
<accession>A0A7S2TU97</accession>
<gene>
    <name evidence="3" type="ORF">LSP00402_LOCUS14020</name>
</gene>
<feature type="transmembrane region" description="Helical" evidence="2">
    <location>
        <begin position="48"/>
        <end position="68"/>
    </location>
</feature>
<keyword evidence="2" id="KW-0472">Membrane</keyword>
<dbReference type="AlphaFoldDB" id="A0A7S2TU97"/>
<protein>
    <submittedName>
        <fullName evidence="3">Uncharacterized protein</fullName>
    </submittedName>
</protein>
<feature type="transmembrane region" description="Helical" evidence="2">
    <location>
        <begin position="9"/>
        <end position="28"/>
    </location>
</feature>
<dbReference type="PANTHER" id="PTHR20992:SF9">
    <property type="entry name" value="AT15442P-RELATED"/>
    <property type="match status" value="1"/>
</dbReference>
<keyword evidence="2" id="KW-0812">Transmembrane</keyword>
<organism evidence="3">
    <name type="scientific">Lotharella oceanica</name>
    <dbReference type="NCBI Taxonomy" id="641309"/>
    <lineage>
        <taxon>Eukaryota</taxon>
        <taxon>Sar</taxon>
        <taxon>Rhizaria</taxon>
        <taxon>Cercozoa</taxon>
        <taxon>Chlorarachniophyceae</taxon>
        <taxon>Lotharella</taxon>
    </lineage>
</organism>
<feature type="transmembrane region" description="Helical" evidence="2">
    <location>
        <begin position="112"/>
        <end position="136"/>
    </location>
</feature>
<evidence type="ECO:0000256" key="1">
    <source>
        <dbReference type="SAM" id="MobiDB-lite"/>
    </source>
</evidence>
<dbReference type="InterPro" id="IPR005240">
    <property type="entry name" value="DUF389"/>
</dbReference>
<feature type="region of interest" description="Disordered" evidence="1">
    <location>
        <begin position="177"/>
        <end position="205"/>
    </location>
</feature>
<dbReference type="Pfam" id="PF04087">
    <property type="entry name" value="DUF389"/>
    <property type="match status" value="1"/>
</dbReference>
<feature type="transmembrane region" description="Helical" evidence="2">
    <location>
        <begin position="75"/>
        <end position="100"/>
    </location>
</feature>
<evidence type="ECO:0000256" key="2">
    <source>
        <dbReference type="SAM" id="Phobius"/>
    </source>
</evidence>
<dbReference type="PANTHER" id="PTHR20992">
    <property type="entry name" value="AT15442P-RELATED"/>
    <property type="match status" value="1"/>
</dbReference>
<reference evidence="3" key="1">
    <citation type="submission" date="2021-01" db="EMBL/GenBank/DDBJ databases">
        <authorList>
            <person name="Corre E."/>
            <person name="Pelletier E."/>
            <person name="Niang G."/>
            <person name="Scheremetjew M."/>
            <person name="Finn R."/>
            <person name="Kale V."/>
            <person name="Holt S."/>
            <person name="Cochrane G."/>
            <person name="Meng A."/>
            <person name="Brown T."/>
            <person name="Cohen L."/>
        </authorList>
    </citation>
    <scope>NUCLEOTIDE SEQUENCE</scope>
    <source>
        <strain evidence="3">CCMP622</strain>
    </source>
</reference>
<name>A0A7S2TU97_9EUKA</name>